<evidence type="ECO:0000313" key="3">
    <source>
        <dbReference type="Proteomes" id="UP000307440"/>
    </source>
</evidence>
<feature type="compositionally biased region" description="Pro residues" evidence="1">
    <location>
        <begin position="164"/>
        <end position="181"/>
    </location>
</feature>
<gene>
    <name evidence="2" type="ORF">FA15DRAFT_672701</name>
</gene>
<proteinExistence type="predicted"/>
<name>A0A5C3KLW0_COPMA</name>
<dbReference type="AlphaFoldDB" id="A0A5C3KLW0"/>
<feature type="region of interest" description="Disordered" evidence="1">
    <location>
        <begin position="162"/>
        <end position="183"/>
    </location>
</feature>
<feature type="compositionally biased region" description="Polar residues" evidence="1">
    <location>
        <begin position="199"/>
        <end position="211"/>
    </location>
</feature>
<reference evidence="2 3" key="1">
    <citation type="journal article" date="2019" name="Nat. Ecol. Evol.">
        <title>Megaphylogeny resolves global patterns of mushroom evolution.</title>
        <authorList>
            <person name="Varga T."/>
            <person name="Krizsan K."/>
            <person name="Foldi C."/>
            <person name="Dima B."/>
            <person name="Sanchez-Garcia M."/>
            <person name="Sanchez-Ramirez S."/>
            <person name="Szollosi G.J."/>
            <person name="Szarkandi J.G."/>
            <person name="Papp V."/>
            <person name="Albert L."/>
            <person name="Andreopoulos W."/>
            <person name="Angelini C."/>
            <person name="Antonin V."/>
            <person name="Barry K.W."/>
            <person name="Bougher N.L."/>
            <person name="Buchanan P."/>
            <person name="Buyck B."/>
            <person name="Bense V."/>
            <person name="Catcheside P."/>
            <person name="Chovatia M."/>
            <person name="Cooper J."/>
            <person name="Damon W."/>
            <person name="Desjardin D."/>
            <person name="Finy P."/>
            <person name="Geml J."/>
            <person name="Haridas S."/>
            <person name="Hughes K."/>
            <person name="Justo A."/>
            <person name="Karasinski D."/>
            <person name="Kautmanova I."/>
            <person name="Kiss B."/>
            <person name="Kocsube S."/>
            <person name="Kotiranta H."/>
            <person name="LaButti K.M."/>
            <person name="Lechner B.E."/>
            <person name="Liimatainen K."/>
            <person name="Lipzen A."/>
            <person name="Lukacs Z."/>
            <person name="Mihaltcheva S."/>
            <person name="Morgado L.N."/>
            <person name="Niskanen T."/>
            <person name="Noordeloos M.E."/>
            <person name="Ohm R.A."/>
            <person name="Ortiz-Santana B."/>
            <person name="Ovrebo C."/>
            <person name="Racz N."/>
            <person name="Riley R."/>
            <person name="Savchenko A."/>
            <person name="Shiryaev A."/>
            <person name="Soop K."/>
            <person name="Spirin V."/>
            <person name="Szebenyi C."/>
            <person name="Tomsovsky M."/>
            <person name="Tulloss R.E."/>
            <person name="Uehling J."/>
            <person name="Grigoriev I.V."/>
            <person name="Vagvolgyi C."/>
            <person name="Papp T."/>
            <person name="Martin F.M."/>
            <person name="Miettinen O."/>
            <person name="Hibbett D.S."/>
            <person name="Nagy L.G."/>
        </authorList>
    </citation>
    <scope>NUCLEOTIDE SEQUENCE [LARGE SCALE GENOMIC DNA]</scope>
    <source>
        <strain evidence="2 3">CBS 121175</strain>
    </source>
</reference>
<keyword evidence="3" id="KW-1185">Reference proteome</keyword>
<evidence type="ECO:0000313" key="2">
    <source>
        <dbReference type="EMBL" id="TFK21266.1"/>
    </source>
</evidence>
<accession>A0A5C3KLW0</accession>
<feature type="region of interest" description="Disordered" evidence="1">
    <location>
        <begin position="1"/>
        <end position="52"/>
    </location>
</feature>
<feature type="compositionally biased region" description="Basic residues" evidence="1">
    <location>
        <begin position="109"/>
        <end position="118"/>
    </location>
</feature>
<protein>
    <submittedName>
        <fullName evidence="2">Uncharacterized protein</fullName>
    </submittedName>
</protein>
<sequence length="525" mass="57542">MPRTTSLKRVAKAISAQTQDKSDTENTNPRDSRNPRQRTGSFLSVDTVGSGCHNPSSKLWALSERLNRLQGSNNTHKSTAGDNGGPIPVAFSVPPPLTFNRPATTRIPVKPKTKRGPPVKKELRKLSAKTPPLSDSIISRVHAGHQKDDSVVNCKFDINSLPSIPSPPGSPPTRPLNPPSKLPDSAELLAEIFSANLDQARQAPSTSSSVAFPTDNDDRLSTSSSSTSLVGYPSLHRKPVRNPWNDPGERFHLEGIASESWSAKADKWGCVHLSASDCQLFVSFPDTPHYEAWDMSDDAIIACPASLHIMARDTHLWENAPLAAPDVALINIECRTKATSSRFSDHHRGSDQWTCHFEGLEVLSSSNDEYSPALQPDSLSIENKWTRVYAKPIIGKGCRENIPPGTFEGTPPPPPPMRLSSTTSLASLLYSTISSSREELGPTQVHAPSGRGWVMRFWIPVPTYLFIKKETRVFEISAKVWLAPNLSDNVLYRATAADVMDMGSDFVEGKTEMTVSHLRSEREMA</sequence>
<organism evidence="2 3">
    <name type="scientific">Coprinopsis marcescibilis</name>
    <name type="common">Agaric fungus</name>
    <name type="synonym">Psathyrella marcescibilis</name>
    <dbReference type="NCBI Taxonomy" id="230819"/>
    <lineage>
        <taxon>Eukaryota</taxon>
        <taxon>Fungi</taxon>
        <taxon>Dikarya</taxon>
        <taxon>Basidiomycota</taxon>
        <taxon>Agaricomycotina</taxon>
        <taxon>Agaricomycetes</taxon>
        <taxon>Agaricomycetidae</taxon>
        <taxon>Agaricales</taxon>
        <taxon>Agaricineae</taxon>
        <taxon>Psathyrellaceae</taxon>
        <taxon>Coprinopsis</taxon>
    </lineage>
</organism>
<feature type="region of interest" description="Disordered" evidence="1">
    <location>
        <begin position="92"/>
        <end position="131"/>
    </location>
</feature>
<dbReference type="OrthoDB" id="3059771at2759"/>
<dbReference type="Proteomes" id="UP000307440">
    <property type="component" value="Unassembled WGS sequence"/>
</dbReference>
<dbReference type="EMBL" id="ML210273">
    <property type="protein sequence ID" value="TFK21266.1"/>
    <property type="molecule type" value="Genomic_DNA"/>
</dbReference>
<feature type="compositionally biased region" description="Basic and acidic residues" evidence="1">
    <location>
        <begin position="20"/>
        <end position="34"/>
    </location>
</feature>
<evidence type="ECO:0000256" key="1">
    <source>
        <dbReference type="SAM" id="MobiDB-lite"/>
    </source>
</evidence>
<feature type="region of interest" description="Disordered" evidence="1">
    <location>
        <begin position="199"/>
        <end position="227"/>
    </location>
</feature>